<keyword evidence="1" id="KW-0812">Transmembrane</keyword>
<sequence>MSTAKCEIIKDLLPLYVDEVCSEASRQFIEEHLAACDSCRLALANIEVALPLPPSMLEANRLEGTALQSLSALWSRAKLRAFLKGAVIAASFCAVLLLGYVGLFQWNTRPVPSDVIQISDVSRLSDGRIVYHVKITDGYDLNRTKFETDESGRFYVTPVRPILKKKPITEVGLFNMYYTFGEAENNAYQANHGNGKAIEALYFGSEEDPVLVWKKGMELPPASAEVEAHFAQDN</sequence>
<dbReference type="InterPro" id="IPR027383">
    <property type="entry name" value="Znf_put"/>
</dbReference>
<reference evidence="3 4" key="1">
    <citation type="submission" date="2020-05" db="EMBL/GenBank/DDBJ databases">
        <title>Genome Sequencing of Type Strains.</title>
        <authorList>
            <person name="Lemaire J.F."/>
            <person name="Inderbitzin P."/>
            <person name="Gregorio O.A."/>
            <person name="Collins S.B."/>
            <person name="Wespe N."/>
            <person name="Knight-Connoni V."/>
        </authorList>
    </citation>
    <scope>NUCLEOTIDE SEQUENCE [LARGE SCALE GENOMIC DNA]</scope>
    <source>
        <strain evidence="3 4">LMG 21957</strain>
    </source>
</reference>
<comment type="caution">
    <text evidence="3">The sequence shown here is derived from an EMBL/GenBank/DDBJ whole genome shotgun (WGS) entry which is preliminary data.</text>
</comment>
<dbReference type="Pfam" id="PF13490">
    <property type="entry name" value="zf-HC2"/>
    <property type="match status" value="1"/>
</dbReference>
<proteinExistence type="predicted"/>
<feature type="domain" description="Putative zinc-finger" evidence="2">
    <location>
        <begin position="6"/>
        <end position="40"/>
    </location>
</feature>
<name>A0A7Y6BT69_9BACL</name>
<dbReference type="EMBL" id="JABMCB010000142">
    <property type="protein sequence ID" value="NUU74361.1"/>
    <property type="molecule type" value="Genomic_DNA"/>
</dbReference>
<evidence type="ECO:0000313" key="3">
    <source>
        <dbReference type="EMBL" id="NUU74361.1"/>
    </source>
</evidence>
<keyword evidence="1" id="KW-0472">Membrane</keyword>
<dbReference type="AlphaFoldDB" id="A0A7Y6BT69"/>
<evidence type="ECO:0000313" key="4">
    <source>
        <dbReference type="Proteomes" id="UP000526125"/>
    </source>
</evidence>
<keyword evidence="4" id="KW-1185">Reference proteome</keyword>
<evidence type="ECO:0000259" key="2">
    <source>
        <dbReference type="Pfam" id="PF13490"/>
    </source>
</evidence>
<dbReference type="RefSeq" id="WP_175394280.1">
    <property type="nucleotide sequence ID" value="NZ_JABMCB010000142.1"/>
</dbReference>
<accession>A0A7Y6BT69</accession>
<feature type="transmembrane region" description="Helical" evidence="1">
    <location>
        <begin position="81"/>
        <end position="103"/>
    </location>
</feature>
<dbReference type="Proteomes" id="UP000526125">
    <property type="component" value="Unassembled WGS sequence"/>
</dbReference>
<organism evidence="3 4">
    <name type="scientific">Paenibacillus xylanilyticus</name>
    <dbReference type="NCBI Taxonomy" id="248903"/>
    <lineage>
        <taxon>Bacteria</taxon>
        <taxon>Bacillati</taxon>
        <taxon>Bacillota</taxon>
        <taxon>Bacilli</taxon>
        <taxon>Bacillales</taxon>
        <taxon>Paenibacillaceae</taxon>
        <taxon>Paenibacillus</taxon>
    </lineage>
</organism>
<keyword evidence="1" id="KW-1133">Transmembrane helix</keyword>
<protein>
    <submittedName>
        <fullName evidence="3">Zf-HC2 domain-containing protein</fullName>
    </submittedName>
</protein>
<evidence type="ECO:0000256" key="1">
    <source>
        <dbReference type="SAM" id="Phobius"/>
    </source>
</evidence>
<gene>
    <name evidence="3" type="ORF">HP552_03660</name>
</gene>